<reference evidence="1 2" key="1">
    <citation type="journal article" date="2019" name="Sci. Rep.">
        <title>Orb-weaving spider Araneus ventricosus genome elucidates the spidroin gene catalogue.</title>
        <authorList>
            <person name="Kono N."/>
            <person name="Nakamura H."/>
            <person name="Ohtoshi R."/>
            <person name="Moran D.A.P."/>
            <person name="Shinohara A."/>
            <person name="Yoshida Y."/>
            <person name="Fujiwara M."/>
            <person name="Mori M."/>
            <person name="Tomita M."/>
            <person name="Arakawa K."/>
        </authorList>
    </citation>
    <scope>NUCLEOTIDE SEQUENCE [LARGE SCALE GENOMIC DNA]</scope>
</reference>
<name>A0A4Y2TE44_ARAVE</name>
<keyword evidence="2" id="KW-1185">Reference proteome</keyword>
<sequence length="82" mass="9418">MRVTWGDTAAVRRMLHDLPSKFFKELEGLLGHMWPSVALGKHYPIRELAPALVPDCLFEPQQRVALVHRAKHFSPSISFILR</sequence>
<evidence type="ECO:0000313" key="1">
    <source>
        <dbReference type="EMBL" id="GBN98918.1"/>
    </source>
</evidence>
<gene>
    <name evidence="1" type="ORF">AVEN_10289_1</name>
</gene>
<accession>A0A4Y2TE44</accession>
<dbReference type="Proteomes" id="UP000499080">
    <property type="component" value="Unassembled WGS sequence"/>
</dbReference>
<dbReference type="OrthoDB" id="6449427at2759"/>
<evidence type="ECO:0000313" key="2">
    <source>
        <dbReference type="Proteomes" id="UP000499080"/>
    </source>
</evidence>
<comment type="caution">
    <text evidence="1">The sequence shown here is derived from an EMBL/GenBank/DDBJ whole genome shotgun (WGS) entry which is preliminary data.</text>
</comment>
<proteinExistence type="predicted"/>
<dbReference type="AlphaFoldDB" id="A0A4Y2TE44"/>
<dbReference type="EMBL" id="BGPR01028008">
    <property type="protein sequence ID" value="GBN98918.1"/>
    <property type="molecule type" value="Genomic_DNA"/>
</dbReference>
<organism evidence="1 2">
    <name type="scientific">Araneus ventricosus</name>
    <name type="common">Orbweaver spider</name>
    <name type="synonym">Epeira ventricosa</name>
    <dbReference type="NCBI Taxonomy" id="182803"/>
    <lineage>
        <taxon>Eukaryota</taxon>
        <taxon>Metazoa</taxon>
        <taxon>Ecdysozoa</taxon>
        <taxon>Arthropoda</taxon>
        <taxon>Chelicerata</taxon>
        <taxon>Arachnida</taxon>
        <taxon>Araneae</taxon>
        <taxon>Araneomorphae</taxon>
        <taxon>Entelegynae</taxon>
        <taxon>Araneoidea</taxon>
        <taxon>Araneidae</taxon>
        <taxon>Araneus</taxon>
    </lineage>
</organism>
<protein>
    <submittedName>
        <fullName evidence="1">Uncharacterized protein</fullName>
    </submittedName>
</protein>